<evidence type="ECO:0000313" key="4">
    <source>
        <dbReference type="Proteomes" id="UP001165422"/>
    </source>
</evidence>
<keyword evidence="4" id="KW-1185">Reference proteome</keyword>
<comment type="subcellular location">
    <subcellularLocation>
        <location evidence="1">Virion</location>
    </subcellularLocation>
</comment>
<dbReference type="NCBIfam" id="TIGR01554">
    <property type="entry name" value="major_cap_HK97"/>
    <property type="match status" value="1"/>
</dbReference>
<accession>A0ABS8N3K3</accession>
<dbReference type="Pfam" id="PF05065">
    <property type="entry name" value="Phage_capsid"/>
    <property type="match status" value="1"/>
</dbReference>
<dbReference type="InterPro" id="IPR054612">
    <property type="entry name" value="Phage_capsid-like_C"/>
</dbReference>
<comment type="caution">
    <text evidence="3">The sequence shown here is derived from an EMBL/GenBank/DDBJ whole genome shotgun (WGS) entry which is preliminary data.</text>
</comment>
<gene>
    <name evidence="3" type="ORF">LN736_05725</name>
</gene>
<protein>
    <submittedName>
        <fullName evidence="3">Phage major capsid protein</fullName>
    </submittedName>
</protein>
<evidence type="ECO:0000256" key="1">
    <source>
        <dbReference type="ARBA" id="ARBA00004328"/>
    </source>
</evidence>
<proteinExistence type="predicted"/>
<dbReference type="Proteomes" id="UP001165422">
    <property type="component" value="Unassembled WGS sequence"/>
</dbReference>
<dbReference type="EMBL" id="JAJJPB010000004">
    <property type="protein sequence ID" value="MCC9294373.1"/>
    <property type="molecule type" value="Genomic_DNA"/>
</dbReference>
<sequence>MKFATVQEAFNYYNSKDVEEIEKRAAEIGKLIDGNEDADIQSLNIELDGLKQAKENIIEKRSKSNKGFNPVTGMEFNKGVDIPEGTDLFATKEYRSAFFKEMLGQKLTEAEKNIYERARMEKRADTFNAMNNSAAVLPTQTLNEIIEKARKQGGLMSVCRQFNIPSNLAVPIGTPGTKANWHVEGVNVDAEKVDTASVSFSAYEILKVFSMSAIANKMSIGAFESYLETELTNCVMDTLNEALVSGTGSGQGTGLLTGITWDATNSLTYADKPAYTDFTKMLAILKRGYGANAKFAMNNASLYNLIYSLTDENKRPLFIADPQQQQIGYILGKPIIVDDNIPDDTIILGNFDYMGYNIPQGILLEVSRESSFKSGLIDYRALAIADCKPLVSEAFLKLSKTVTP</sequence>
<feature type="domain" description="Phage capsid-like C-terminal" evidence="2">
    <location>
        <begin position="135"/>
        <end position="398"/>
    </location>
</feature>
<dbReference type="InterPro" id="IPR024455">
    <property type="entry name" value="Phage_capsid"/>
</dbReference>
<dbReference type="SUPFAM" id="SSF56563">
    <property type="entry name" value="Major capsid protein gp5"/>
    <property type="match status" value="1"/>
</dbReference>
<evidence type="ECO:0000313" key="3">
    <source>
        <dbReference type="EMBL" id="MCC9294373.1"/>
    </source>
</evidence>
<name>A0ABS8N3K3_9CLOT</name>
<evidence type="ECO:0000259" key="2">
    <source>
        <dbReference type="Pfam" id="PF05065"/>
    </source>
</evidence>
<reference evidence="3" key="1">
    <citation type="submission" date="2021-11" db="EMBL/GenBank/DDBJ databases">
        <authorList>
            <person name="Qingchun L."/>
            <person name="Dong Z."/>
            <person name="Zongwei Q."/>
            <person name="Jia Z."/>
            <person name="Duotao L."/>
        </authorList>
    </citation>
    <scope>NUCLEOTIDE SEQUENCE</scope>
    <source>
        <strain evidence="3">WLY-B-L2</strain>
    </source>
</reference>
<organism evidence="3 4">
    <name type="scientific">Clostridium aromativorans</name>
    <dbReference type="NCBI Taxonomy" id="2836848"/>
    <lineage>
        <taxon>Bacteria</taxon>
        <taxon>Bacillati</taxon>
        <taxon>Bacillota</taxon>
        <taxon>Clostridia</taxon>
        <taxon>Eubacteriales</taxon>
        <taxon>Clostridiaceae</taxon>
        <taxon>Clostridium</taxon>
    </lineage>
</organism>
<dbReference type="RefSeq" id="WP_229981173.1">
    <property type="nucleotide sequence ID" value="NZ_JAJJPB010000004.1"/>
</dbReference>